<dbReference type="SUPFAM" id="SSF52540">
    <property type="entry name" value="P-loop containing nucleoside triphosphate hydrolases"/>
    <property type="match status" value="2"/>
</dbReference>
<comment type="caution">
    <text evidence="8">The sequence shown here is derived from an EMBL/GenBank/DDBJ whole genome shotgun (WGS) entry which is preliminary data.</text>
</comment>
<dbReference type="SMART" id="SM00382">
    <property type="entry name" value="AAA"/>
    <property type="match status" value="2"/>
</dbReference>
<keyword evidence="9" id="KW-1185">Reference proteome</keyword>
<dbReference type="Pfam" id="PF10431">
    <property type="entry name" value="ClpB_D2-small"/>
    <property type="match status" value="1"/>
</dbReference>
<dbReference type="InterPro" id="IPR028299">
    <property type="entry name" value="ClpA/B_CS2"/>
</dbReference>
<comment type="similarity">
    <text evidence="5">Belongs to the ClpA/ClpB family.</text>
</comment>
<dbReference type="PROSITE" id="PS00871">
    <property type="entry name" value="CLPAB_2"/>
    <property type="match status" value="1"/>
</dbReference>
<dbReference type="GO" id="GO:0005524">
    <property type="term" value="F:ATP binding"/>
    <property type="evidence" value="ECO:0007669"/>
    <property type="project" value="UniProtKB-KW"/>
</dbReference>
<dbReference type="PRINTS" id="PR00300">
    <property type="entry name" value="CLPPROTEASEA"/>
</dbReference>
<proteinExistence type="inferred from homology"/>
<dbReference type="GO" id="GO:0016887">
    <property type="term" value="F:ATP hydrolysis activity"/>
    <property type="evidence" value="ECO:0007669"/>
    <property type="project" value="InterPro"/>
</dbReference>
<evidence type="ECO:0000259" key="7">
    <source>
        <dbReference type="SMART" id="SM01086"/>
    </source>
</evidence>
<dbReference type="InterPro" id="IPR018368">
    <property type="entry name" value="ClpA/B_CS1"/>
</dbReference>
<reference evidence="8" key="1">
    <citation type="submission" date="2019-10" db="EMBL/GenBank/DDBJ databases">
        <authorList>
            <person name="Zhang R."/>
            <person name="Pan Y."/>
            <person name="Wang J."/>
            <person name="Ma R."/>
            <person name="Yu S."/>
        </authorList>
    </citation>
    <scope>NUCLEOTIDE SEQUENCE</scope>
    <source>
        <strain evidence="8">LA-IB0</strain>
        <tissue evidence="8">Leaf</tissue>
    </source>
</reference>
<dbReference type="InterPro" id="IPR027417">
    <property type="entry name" value="P-loop_NTPase"/>
</dbReference>
<dbReference type="PROSITE" id="PS00870">
    <property type="entry name" value="CLPAB_1"/>
    <property type="match status" value="1"/>
</dbReference>
<dbReference type="AlphaFoldDB" id="A0AAV6Y157"/>
<dbReference type="InterPro" id="IPR001270">
    <property type="entry name" value="ClpA/B"/>
</dbReference>
<dbReference type="InterPro" id="IPR019489">
    <property type="entry name" value="Clp_ATPase_C"/>
</dbReference>
<organism evidence="8 9">
    <name type="scientific">Buddleja alternifolia</name>
    <dbReference type="NCBI Taxonomy" id="168488"/>
    <lineage>
        <taxon>Eukaryota</taxon>
        <taxon>Viridiplantae</taxon>
        <taxon>Streptophyta</taxon>
        <taxon>Embryophyta</taxon>
        <taxon>Tracheophyta</taxon>
        <taxon>Spermatophyta</taxon>
        <taxon>Magnoliopsida</taxon>
        <taxon>eudicotyledons</taxon>
        <taxon>Gunneridae</taxon>
        <taxon>Pentapetalae</taxon>
        <taxon>asterids</taxon>
        <taxon>lamiids</taxon>
        <taxon>Lamiales</taxon>
        <taxon>Scrophulariaceae</taxon>
        <taxon>Buddlejeae</taxon>
        <taxon>Buddleja</taxon>
    </lineage>
</organism>
<name>A0AAV6Y157_9LAMI</name>
<dbReference type="Gene3D" id="3.40.50.300">
    <property type="entry name" value="P-loop containing nucleotide triphosphate hydrolases"/>
    <property type="match status" value="2"/>
</dbReference>
<keyword evidence="3 5" id="KW-0067">ATP-binding</keyword>
<evidence type="ECO:0000256" key="3">
    <source>
        <dbReference type="ARBA" id="ARBA00022840"/>
    </source>
</evidence>
<evidence type="ECO:0000313" key="9">
    <source>
        <dbReference type="Proteomes" id="UP000826271"/>
    </source>
</evidence>
<evidence type="ECO:0000256" key="4">
    <source>
        <dbReference type="ARBA" id="ARBA00023186"/>
    </source>
</evidence>
<dbReference type="EMBL" id="WHWC01000004">
    <property type="protein sequence ID" value="KAG8385020.1"/>
    <property type="molecule type" value="Genomic_DNA"/>
</dbReference>
<dbReference type="InterPro" id="IPR050130">
    <property type="entry name" value="ClpA_ClpB"/>
</dbReference>
<dbReference type="PANTHER" id="PTHR11638:SF189">
    <property type="entry name" value="CLP R DOMAIN-CONTAINING PROTEIN"/>
    <property type="match status" value="1"/>
</dbReference>
<keyword evidence="1" id="KW-0677">Repeat</keyword>
<evidence type="ECO:0000256" key="2">
    <source>
        <dbReference type="ARBA" id="ARBA00022741"/>
    </source>
</evidence>
<sequence length="594" mass="66184">MERLDLEEYPFKVETLLKYGTDLTAIAKMGKLDPVIGRQHEIERVTQILCKRRKNNACLIGDPGVGKTVVVEGLSMQIAHRSCPQKLTQKKVFSVDMARLIAGASNRGEFEERLIKLVDEVKQSEGEVIVFIDELHTLIGAGGGGGGGALDAANILKPALARGELKCIGATTLDEYKKYIEKDSALKRRFQPVEVPEPSTPEGIEILKGLKNKYEIHHGVQYTDIALVTAVDLSKQYISDRYLPDKAIDLIDEAGARVQLYKTESPLGKVPLVTEEDIRQLVSMWTGIPVEKVSNEESIHLLKQEKTFKRHLIGQDEAVSAVSRAIRRARVGLRDESQPIASFLFTGPTGVGKTELAKLLAVEYFGSKEAMVRLDMSEYMEKHTVSRLFGSPPGYVGHEDGGQLTELVRRRPHTVILFDEIEKANSQVFNVLLQILDDGRLTDGKGRTIDFTNTIIILTSNIGGKLKGDYNGVRREVGCQLNEFFKPEFVNRPDEIIVFKPLQKAHVRNILEVMLVEFYQKMEKKKIAVKISNDLKDKLVSEGYNPSFGARPLRRAITRLLEDKLAEKILNGSLNVGSSATMDVDSDGEVIIYS</sequence>
<dbReference type="Proteomes" id="UP000826271">
    <property type="component" value="Unassembled WGS sequence"/>
</dbReference>
<dbReference type="Pfam" id="PF00004">
    <property type="entry name" value="AAA"/>
    <property type="match status" value="1"/>
</dbReference>
<dbReference type="FunFam" id="3.40.50.300:FF:000010">
    <property type="entry name" value="Chaperone clpB 1, putative"/>
    <property type="match status" value="1"/>
</dbReference>
<evidence type="ECO:0000256" key="5">
    <source>
        <dbReference type="RuleBase" id="RU004432"/>
    </source>
</evidence>
<gene>
    <name evidence="8" type="ORF">BUALT_Bualt04G0179500</name>
</gene>
<dbReference type="Pfam" id="PF07724">
    <property type="entry name" value="AAA_2"/>
    <property type="match status" value="1"/>
</dbReference>
<evidence type="ECO:0008006" key="10">
    <source>
        <dbReference type="Google" id="ProtNLM"/>
    </source>
</evidence>
<keyword evidence="2 5" id="KW-0547">Nucleotide-binding</keyword>
<evidence type="ECO:0000259" key="6">
    <source>
        <dbReference type="SMART" id="SM00382"/>
    </source>
</evidence>
<dbReference type="FunFam" id="3.40.50.300:FF:000025">
    <property type="entry name" value="ATP-dependent Clp protease subunit"/>
    <property type="match status" value="1"/>
</dbReference>
<protein>
    <recommendedName>
        <fullName evidence="10">Clp protease ATP binding subunit</fullName>
    </recommendedName>
</protein>
<dbReference type="SMART" id="SM01086">
    <property type="entry name" value="ClpB_D2-small"/>
    <property type="match status" value="1"/>
</dbReference>
<evidence type="ECO:0000313" key="8">
    <source>
        <dbReference type="EMBL" id="KAG8385020.1"/>
    </source>
</evidence>
<dbReference type="CDD" id="cd19499">
    <property type="entry name" value="RecA-like_ClpB_Hsp104-like"/>
    <property type="match status" value="1"/>
</dbReference>
<dbReference type="GO" id="GO:0034605">
    <property type="term" value="P:cellular response to heat"/>
    <property type="evidence" value="ECO:0007669"/>
    <property type="project" value="TreeGrafter"/>
</dbReference>
<dbReference type="Gene3D" id="1.10.8.60">
    <property type="match status" value="2"/>
</dbReference>
<feature type="domain" description="Clp ATPase C-terminal" evidence="7">
    <location>
        <begin position="502"/>
        <end position="592"/>
    </location>
</feature>
<dbReference type="FunFam" id="1.10.8.60:FF:000011">
    <property type="entry name" value="ATP-dependent Clp protease ATP-binding subunit"/>
    <property type="match status" value="1"/>
</dbReference>
<keyword evidence="4 5" id="KW-0143">Chaperone</keyword>
<evidence type="ECO:0000256" key="1">
    <source>
        <dbReference type="ARBA" id="ARBA00022737"/>
    </source>
</evidence>
<dbReference type="InterPro" id="IPR041546">
    <property type="entry name" value="ClpA/ClpB_AAA_lid"/>
</dbReference>
<dbReference type="Pfam" id="PF17871">
    <property type="entry name" value="AAA_lid_9"/>
    <property type="match status" value="1"/>
</dbReference>
<dbReference type="GO" id="GO:0005737">
    <property type="term" value="C:cytoplasm"/>
    <property type="evidence" value="ECO:0007669"/>
    <property type="project" value="TreeGrafter"/>
</dbReference>
<accession>A0AAV6Y157</accession>
<dbReference type="PANTHER" id="PTHR11638">
    <property type="entry name" value="ATP-DEPENDENT CLP PROTEASE"/>
    <property type="match status" value="1"/>
</dbReference>
<feature type="domain" description="AAA+ ATPase" evidence="6">
    <location>
        <begin position="339"/>
        <end position="503"/>
    </location>
</feature>
<dbReference type="InterPro" id="IPR003959">
    <property type="entry name" value="ATPase_AAA_core"/>
</dbReference>
<dbReference type="CDD" id="cd00009">
    <property type="entry name" value="AAA"/>
    <property type="match status" value="1"/>
</dbReference>
<dbReference type="InterPro" id="IPR003593">
    <property type="entry name" value="AAA+_ATPase"/>
</dbReference>
<feature type="domain" description="AAA+ ATPase" evidence="6">
    <location>
        <begin position="53"/>
        <end position="200"/>
    </location>
</feature>